<evidence type="ECO:0000313" key="3">
    <source>
        <dbReference type="Proteomes" id="UP000824120"/>
    </source>
</evidence>
<dbReference type="AlphaFoldDB" id="A0A9J6AN68"/>
<accession>A0A9J6AN68</accession>
<protein>
    <submittedName>
        <fullName evidence="2">Uncharacterized protein</fullName>
    </submittedName>
</protein>
<keyword evidence="3" id="KW-1185">Reference proteome</keyword>
<dbReference type="Proteomes" id="UP000824120">
    <property type="component" value="Chromosome 2"/>
</dbReference>
<feature type="compositionally biased region" description="Polar residues" evidence="1">
    <location>
        <begin position="55"/>
        <end position="68"/>
    </location>
</feature>
<organism evidence="2 3">
    <name type="scientific">Solanum commersonii</name>
    <name type="common">Commerson's wild potato</name>
    <name type="synonym">Commerson's nightshade</name>
    <dbReference type="NCBI Taxonomy" id="4109"/>
    <lineage>
        <taxon>Eukaryota</taxon>
        <taxon>Viridiplantae</taxon>
        <taxon>Streptophyta</taxon>
        <taxon>Embryophyta</taxon>
        <taxon>Tracheophyta</taxon>
        <taxon>Spermatophyta</taxon>
        <taxon>Magnoliopsida</taxon>
        <taxon>eudicotyledons</taxon>
        <taxon>Gunneridae</taxon>
        <taxon>Pentapetalae</taxon>
        <taxon>asterids</taxon>
        <taxon>lamiids</taxon>
        <taxon>Solanales</taxon>
        <taxon>Solanaceae</taxon>
        <taxon>Solanoideae</taxon>
        <taxon>Solaneae</taxon>
        <taxon>Solanum</taxon>
    </lineage>
</organism>
<comment type="caution">
    <text evidence="2">The sequence shown here is derived from an EMBL/GenBank/DDBJ whole genome shotgun (WGS) entry which is preliminary data.</text>
</comment>
<name>A0A9J6AN68_SOLCO</name>
<proteinExistence type="predicted"/>
<evidence type="ECO:0000256" key="1">
    <source>
        <dbReference type="SAM" id="MobiDB-lite"/>
    </source>
</evidence>
<reference evidence="2 3" key="1">
    <citation type="submission" date="2020-09" db="EMBL/GenBank/DDBJ databases">
        <title>De no assembly of potato wild relative species, Solanum commersonii.</title>
        <authorList>
            <person name="Cho K."/>
        </authorList>
    </citation>
    <scope>NUCLEOTIDE SEQUENCE [LARGE SCALE GENOMIC DNA]</scope>
    <source>
        <strain evidence="2">LZ3.2</strain>
        <tissue evidence="2">Leaf</tissue>
    </source>
</reference>
<dbReference type="EMBL" id="JACXVP010000002">
    <property type="protein sequence ID" value="KAG5626096.1"/>
    <property type="molecule type" value="Genomic_DNA"/>
</dbReference>
<evidence type="ECO:0000313" key="2">
    <source>
        <dbReference type="EMBL" id="KAG5626096.1"/>
    </source>
</evidence>
<gene>
    <name evidence="2" type="ORF">H5410_011314</name>
</gene>
<feature type="region of interest" description="Disordered" evidence="1">
    <location>
        <begin position="43"/>
        <end position="68"/>
    </location>
</feature>
<sequence length="68" mass="8143">MVFKCRPRPGCRLGEWQIWYQSTEFKSPRESMKSIVRGRPYRRNVEEQELPNAPKVQSQGEVTNNEFR</sequence>